<feature type="region of interest" description="Disordered" evidence="1">
    <location>
        <begin position="192"/>
        <end position="216"/>
    </location>
</feature>
<feature type="region of interest" description="Disordered" evidence="1">
    <location>
        <begin position="81"/>
        <end position="103"/>
    </location>
</feature>
<feature type="compositionally biased region" description="Low complexity" evidence="1">
    <location>
        <begin position="192"/>
        <end position="210"/>
    </location>
</feature>
<sequence length="303" mass="30317">MRSSTVLVSVAILATAAPTLAAPVFKAHPVSANQAPTSSAATATPDEDTASTAHSLSKIGKGIDRGSDVVNAIGTLQSLFGSTDSSNGSSSTNSSDTSQQRRDLAARQVQTNPDAASAALSLSTIGKVVDGGADVINAIGTLSSFFRRDDSSSGQLDPNVVSAALSLSKIGKGVDRGSDVVSAIGTLSSLFGGSSDSSSASTSTNSSNISQQRRGVAARQIQTDSDAASAAFSLKGIGSIIKGGKDVADVVGDLFGGGDASDDDSDSSSNNTSTQRRRRLAAHPAHTDPAHATKAKAASLHSL</sequence>
<keyword evidence="2" id="KW-0732">Signal</keyword>
<evidence type="ECO:0000313" key="3">
    <source>
        <dbReference type="EMBL" id="EMD31115.1"/>
    </source>
</evidence>
<feature type="non-terminal residue" evidence="3">
    <location>
        <position position="303"/>
    </location>
</feature>
<keyword evidence="4" id="KW-1185">Reference proteome</keyword>
<feature type="region of interest" description="Disordered" evidence="1">
    <location>
        <begin position="256"/>
        <end position="303"/>
    </location>
</feature>
<dbReference type="Proteomes" id="UP000016930">
    <property type="component" value="Unassembled WGS sequence"/>
</dbReference>
<feature type="region of interest" description="Disordered" evidence="1">
    <location>
        <begin position="35"/>
        <end position="55"/>
    </location>
</feature>
<accession>M2QGF6</accession>
<feature type="compositionally biased region" description="Low complexity" evidence="1">
    <location>
        <begin position="292"/>
        <end position="303"/>
    </location>
</feature>
<feature type="signal peptide" evidence="2">
    <location>
        <begin position="1"/>
        <end position="21"/>
    </location>
</feature>
<evidence type="ECO:0000313" key="4">
    <source>
        <dbReference type="Proteomes" id="UP000016930"/>
    </source>
</evidence>
<evidence type="ECO:0000256" key="2">
    <source>
        <dbReference type="SAM" id="SignalP"/>
    </source>
</evidence>
<feature type="compositionally biased region" description="Low complexity" evidence="1">
    <location>
        <begin position="35"/>
        <end position="44"/>
    </location>
</feature>
<feature type="chain" id="PRO_5004023028" description="Secreted protein" evidence="2">
    <location>
        <begin position="22"/>
        <end position="303"/>
    </location>
</feature>
<evidence type="ECO:0008006" key="5">
    <source>
        <dbReference type="Google" id="ProtNLM"/>
    </source>
</evidence>
<feature type="compositionally biased region" description="Low complexity" evidence="1">
    <location>
        <begin position="81"/>
        <end position="98"/>
    </location>
</feature>
<gene>
    <name evidence="3" type="ORF">CERSUDRAFT_127581</name>
</gene>
<dbReference type="EMBL" id="KB445823">
    <property type="protein sequence ID" value="EMD31115.1"/>
    <property type="molecule type" value="Genomic_DNA"/>
</dbReference>
<organism evidence="3 4">
    <name type="scientific">Ceriporiopsis subvermispora (strain B)</name>
    <name type="common">White-rot fungus</name>
    <name type="synonym">Gelatoporia subvermispora</name>
    <dbReference type="NCBI Taxonomy" id="914234"/>
    <lineage>
        <taxon>Eukaryota</taxon>
        <taxon>Fungi</taxon>
        <taxon>Dikarya</taxon>
        <taxon>Basidiomycota</taxon>
        <taxon>Agaricomycotina</taxon>
        <taxon>Agaricomycetes</taxon>
        <taxon>Polyporales</taxon>
        <taxon>Gelatoporiaceae</taxon>
        <taxon>Gelatoporia</taxon>
    </lineage>
</organism>
<protein>
    <recommendedName>
        <fullName evidence="5">Secreted protein</fullName>
    </recommendedName>
</protein>
<dbReference type="HOGENOM" id="CLU_919938_0_0_1"/>
<evidence type="ECO:0000256" key="1">
    <source>
        <dbReference type="SAM" id="MobiDB-lite"/>
    </source>
</evidence>
<proteinExistence type="predicted"/>
<dbReference type="AlphaFoldDB" id="M2QGF6"/>
<name>M2QGF6_CERS8</name>
<reference evidence="3 4" key="1">
    <citation type="journal article" date="2012" name="Proc. Natl. Acad. Sci. U.S.A.">
        <title>Comparative genomics of Ceriporiopsis subvermispora and Phanerochaete chrysosporium provide insight into selective ligninolysis.</title>
        <authorList>
            <person name="Fernandez-Fueyo E."/>
            <person name="Ruiz-Duenas F.J."/>
            <person name="Ferreira P."/>
            <person name="Floudas D."/>
            <person name="Hibbett D.S."/>
            <person name="Canessa P."/>
            <person name="Larrondo L.F."/>
            <person name="James T.Y."/>
            <person name="Seelenfreund D."/>
            <person name="Lobos S."/>
            <person name="Polanco R."/>
            <person name="Tello M."/>
            <person name="Honda Y."/>
            <person name="Watanabe T."/>
            <person name="Watanabe T."/>
            <person name="Ryu J.S."/>
            <person name="Kubicek C.P."/>
            <person name="Schmoll M."/>
            <person name="Gaskell J."/>
            <person name="Hammel K.E."/>
            <person name="St John F.J."/>
            <person name="Vanden Wymelenberg A."/>
            <person name="Sabat G."/>
            <person name="Splinter BonDurant S."/>
            <person name="Syed K."/>
            <person name="Yadav J.S."/>
            <person name="Doddapaneni H."/>
            <person name="Subramanian V."/>
            <person name="Lavin J.L."/>
            <person name="Oguiza J.A."/>
            <person name="Perez G."/>
            <person name="Pisabarro A.G."/>
            <person name="Ramirez L."/>
            <person name="Santoyo F."/>
            <person name="Master E."/>
            <person name="Coutinho P.M."/>
            <person name="Henrissat B."/>
            <person name="Lombard V."/>
            <person name="Magnuson J.K."/>
            <person name="Kuees U."/>
            <person name="Hori C."/>
            <person name="Igarashi K."/>
            <person name="Samejima M."/>
            <person name="Held B.W."/>
            <person name="Barry K.W."/>
            <person name="LaButti K.M."/>
            <person name="Lapidus A."/>
            <person name="Lindquist E.A."/>
            <person name="Lucas S.M."/>
            <person name="Riley R."/>
            <person name="Salamov A.A."/>
            <person name="Hoffmeister D."/>
            <person name="Schwenk D."/>
            <person name="Hadar Y."/>
            <person name="Yarden O."/>
            <person name="de Vries R.P."/>
            <person name="Wiebenga A."/>
            <person name="Stenlid J."/>
            <person name="Eastwood D."/>
            <person name="Grigoriev I.V."/>
            <person name="Berka R.M."/>
            <person name="Blanchette R.A."/>
            <person name="Kersten P."/>
            <person name="Martinez A.T."/>
            <person name="Vicuna R."/>
            <person name="Cullen D."/>
        </authorList>
    </citation>
    <scope>NUCLEOTIDE SEQUENCE [LARGE SCALE GENOMIC DNA]</scope>
    <source>
        <strain evidence="3 4">B</strain>
    </source>
</reference>